<dbReference type="GO" id="GO:0046872">
    <property type="term" value="F:metal ion binding"/>
    <property type="evidence" value="ECO:0007669"/>
    <property type="project" value="UniProtKB-KW"/>
</dbReference>
<organism evidence="10 11">
    <name type="scientific">Clostridium saccharobutylicum</name>
    <dbReference type="NCBI Taxonomy" id="169679"/>
    <lineage>
        <taxon>Bacteria</taxon>
        <taxon>Bacillati</taxon>
        <taxon>Bacillota</taxon>
        <taxon>Clostridia</taxon>
        <taxon>Eubacteriales</taxon>
        <taxon>Clostridiaceae</taxon>
        <taxon>Clostridium</taxon>
    </lineage>
</organism>
<evidence type="ECO:0000313" key="11">
    <source>
        <dbReference type="Proteomes" id="UP000191154"/>
    </source>
</evidence>
<dbReference type="InterPro" id="IPR011050">
    <property type="entry name" value="Pectin_lyase_fold/virulence"/>
</dbReference>
<evidence type="ECO:0000256" key="1">
    <source>
        <dbReference type="ARBA" id="ARBA00001913"/>
    </source>
</evidence>
<keyword evidence="5" id="KW-0732">Signal</keyword>
<evidence type="ECO:0000256" key="8">
    <source>
        <dbReference type="ARBA" id="ARBA00038263"/>
    </source>
</evidence>
<evidence type="ECO:0000313" key="10">
    <source>
        <dbReference type="EMBL" id="OOM10349.1"/>
    </source>
</evidence>
<dbReference type="InterPro" id="IPR052052">
    <property type="entry name" value="Polysaccharide_Lyase_9"/>
</dbReference>
<reference evidence="10 11" key="1">
    <citation type="submission" date="2016-05" db="EMBL/GenBank/DDBJ databases">
        <title>Microbial solvent formation.</title>
        <authorList>
            <person name="Poehlein A."/>
            <person name="Montoya Solano J.D."/>
            <person name="Flitsch S."/>
            <person name="Krabben P."/>
            <person name="Duerre P."/>
            <person name="Daniel R."/>
        </authorList>
    </citation>
    <scope>NUCLEOTIDE SEQUENCE [LARGE SCALE GENOMIC DNA]</scope>
    <source>
        <strain evidence="10 11">L1-8</strain>
    </source>
</reference>
<dbReference type="AlphaFoldDB" id="A0A1S8N1F7"/>
<evidence type="ECO:0000256" key="7">
    <source>
        <dbReference type="ARBA" id="ARBA00023239"/>
    </source>
</evidence>
<comment type="subcellular location">
    <subcellularLocation>
        <location evidence="2">Secreted</location>
    </subcellularLocation>
</comment>
<dbReference type="Pfam" id="PF22842">
    <property type="entry name" value="Pel9A-like_beta_helix"/>
    <property type="match status" value="1"/>
</dbReference>
<comment type="caution">
    <text evidence="10">The sequence shown here is derived from an EMBL/GenBank/DDBJ whole genome shotgun (WGS) entry which is preliminary data.</text>
</comment>
<comment type="similarity">
    <text evidence="8">Belongs to the polysaccharide lyase 9 family.</text>
</comment>
<dbReference type="Proteomes" id="UP000191154">
    <property type="component" value="Unassembled WGS sequence"/>
</dbReference>
<proteinExistence type="inferred from homology"/>
<dbReference type="InterPro" id="IPR053868">
    <property type="entry name" value="Pel9A-like_beta_helix"/>
</dbReference>
<feature type="domain" description="Pel9A-like right handed beta-helix region" evidence="9">
    <location>
        <begin position="4"/>
        <end position="94"/>
    </location>
</feature>
<dbReference type="PANTHER" id="PTHR40088">
    <property type="entry name" value="PECTATE LYASE (EUROFUNG)"/>
    <property type="match status" value="1"/>
</dbReference>
<dbReference type="PANTHER" id="PTHR40088:SF1">
    <property type="entry name" value="PECTATE LYASE PEL9"/>
    <property type="match status" value="1"/>
</dbReference>
<dbReference type="InterPro" id="IPR012334">
    <property type="entry name" value="Pectin_lyas_fold"/>
</dbReference>
<dbReference type="SUPFAM" id="SSF51126">
    <property type="entry name" value="Pectin lyase-like"/>
    <property type="match status" value="1"/>
</dbReference>
<evidence type="ECO:0000259" key="9">
    <source>
        <dbReference type="Pfam" id="PF22842"/>
    </source>
</evidence>
<dbReference type="Gene3D" id="2.160.20.10">
    <property type="entry name" value="Single-stranded right-handed beta-helix, Pectin lyase-like"/>
    <property type="match status" value="1"/>
</dbReference>
<dbReference type="STRING" id="169679.CSACC_20930"/>
<comment type="cofactor">
    <cofactor evidence="1">
        <name>Ca(2+)</name>
        <dbReference type="ChEBI" id="CHEBI:29108"/>
    </cofactor>
</comment>
<evidence type="ECO:0000256" key="3">
    <source>
        <dbReference type="ARBA" id="ARBA00022525"/>
    </source>
</evidence>
<evidence type="ECO:0000256" key="2">
    <source>
        <dbReference type="ARBA" id="ARBA00004613"/>
    </source>
</evidence>
<dbReference type="GO" id="GO:0016837">
    <property type="term" value="F:carbon-oxygen lyase activity, acting on polysaccharides"/>
    <property type="evidence" value="ECO:0007669"/>
    <property type="project" value="TreeGrafter"/>
</dbReference>
<keyword evidence="3" id="KW-0964">Secreted</keyword>
<protein>
    <recommendedName>
        <fullName evidence="9">Pel9A-like right handed beta-helix region domain-containing protein</fullName>
    </recommendedName>
</protein>
<dbReference type="EMBL" id="LZYZ01000006">
    <property type="protein sequence ID" value="OOM10349.1"/>
    <property type="molecule type" value="Genomic_DNA"/>
</dbReference>
<accession>A0A1S8N1F7</accession>
<evidence type="ECO:0000256" key="6">
    <source>
        <dbReference type="ARBA" id="ARBA00022837"/>
    </source>
</evidence>
<name>A0A1S8N1F7_CLOSA</name>
<sequence length="165" mass="18149">MNAGGDSNGFKIGGFGKKVINYDPPVHTVKNCLAANNGAHGFYSNHQPGQSATWTHNTSYNNKKGNFTMVECASISNTTDIPGTREILHYNLSYKNNVLDEANLPSENNTDNYWNEDTENISADNFQSLDASQLTKDRGPDGALPDITFMKLTNNSKFNMLGCFN</sequence>
<keyword evidence="7" id="KW-0456">Lyase</keyword>
<keyword evidence="6" id="KW-0106">Calcium</keyword>
<dbReference type="GO" id="GO:0005576">
    <property type="term" value="C:extracellular region"/>
    <property type="evidence" value="ECO:0007669"/>
    <property type="project" value="UniProtKB-SubCell"/>
</dbReference>
<keyword evidence="4" id="KW-0479">Metal-binding</keyword>
<evidence type="ECO:0000256" key="4">
    <source>
        <dbReference type="ARBA" id="ARBA00022723"/>
    </source>
</evidence>
<evidence type="ECO:0000256" key="5">
    <source>
        <dbReference type="ARBA" id="ARBA00022729"/>
    </source>
</evidence>
<gene>
    <name evidence="10" type="ORF">CLOSAC_29700</name>
</gene>